<name>A0A919PXT0_9ACTN</name>
<keyword evidence="4" id="KW-1185">Reference proteome</keyword>
<gene>
    <name evidence="3" type="ORF">Dsi01nite_103380</name>
</gene>
<keyword evidence="1" id="KW-0472">Membrane</keyword>
<evidence type="ECO:0000256" key="1">
    <source>
        <dbReference type="SAM" id="Phobius"/>
    </source>
</evidence>
<evidence type="ECO:0000313" key="3">
    <source>
        <dbReference type="EMBL" id="GIG52297.1"/>
    </source>
</evidence>
<reference evidence="3" key="1">
    <citation type="submission" date="2021-01" db="EMBL/GenBank/DDBJ databases">
        <title>Whole genome shotgun sequence of Dactylosporangium siamense NBRC 106093.</title>
        <authorList>
            <person name="Komaki H."/>
            <person name="Tamura T."/>
        </authorList>
    </citation>
    <scope>NUCLEOTIDE SEQUENCE</scope>
    <source>
        <strain evidence="3">NBRC 106093</strain>
    </source>
</reference>
<feature type="domain" description="DUF4190" evidence="2">
    <location>
        <begin position="6"/>
        <end position="57"/>
    </location>
</feature>
<comment type="caution">
    <text evidence="3">The sequence shown here is derived from an EMBL/GenBank/DDBJ whole genome shotgun (WGS) entry which is preliminary data.</text>
</comment>
<keyword evidence="1" id="KW-1133">Transmembrane helix</keyword>
<evidence type="ECO:0000259" key="2">
    <source>
        <dbReference type="Pfam" id="PF13828"/>
    </source>
</evidence>
<protein>
    <recommendedName>
        <fullName evidence="2">DUF4190 domain-containing protein</fullName>
    </recommendedName>
</protein>
<accession>A0A919PXT0</accession>
<evidence type="ECO:0000313" key="4">
    <source>
        <dbReference type="Proteomes" id="UP000660611"/>
    </source>
</evidence>
<sequence>MPYNKLAVAALVCAVLVPPFGILMGHIAWAQTARTGERGHRLALAALVIGYVELLVLCGVPIVLLGF</sequence>
<keyword evidence="1" id="KW-0812">Transmembrane</keyword>
<feature type="transmembrane region" description="Helical" evidence="1">
    <location>
        <begin position="42"/>
        <end position="64"/>
    </location>
</feature>
<dbReference type="RefSeq" id="WP_203853887.1">
    <property type="nucleotide sequence ID" value="NZ_BAAAVW010000041.1"/>
</dbReference>
<feature type="transmembrane region" description="Helical" evidence="1">
    <location>
        <begin position="6"/>
        <end position="30"/>
    </location>
</feature>
<dbReference type="AlphaFoldDB" id="A0A919PXT0"/>
<dbReference type="Proteomes" id="UP000660611">
    <property type="component" value="Unassembled WGS sequence"/>
</dbReference>
<organism evidence="3 4">
    <name type="scientific">Dactylosporangium siamense</name>
    <dbReference type="NCBI Taxonomy" id="685454"/>
    <lineage>
        <taxon>Bacteria</taxon>
        <taxon>Bacillati</taxon>
        <taxon>Actinomycetota</taxon>
        <taxon>Actinomycetes</taxon>
        <taxon>Micromonosporales</taxon>
        <taxon>Micromonosporaceae</taxon>
        <taxon>Dactylosporangium</taxon>
    </lineage>
</organism>
<dbReference type="EMBL" id="BONQ01000174">
    <property type="protein sequence ID" value="GIG52297.1"/>
    <property type="molecule type" value="Genomic_DNA"/>
</dbReference>
<proteinExistence type="predicted"/>
<dbReference type="Pfam" id="PF13828">
    <property type="entry name" value="DUF4190"/>
    <property type="match status" value="1"/>
</dbReference>
<dbReference type="InterPro" id="IPR025241">
    <property type="entry name" value="DUF4190"/>
</dbReference>